<dbReference type="NCBIfam" id="NF009411">
    <property type="entry name" value="PRK12772.1"/>
    <property type="match status" value="1"/>
</dbReference>
<dbReference type="PANTHER" id="PTHR30531">
    <property type="entry name" value="FLAGELLAR BIOSYNTHETIC PROTEIN FLHB"/>
    <property type="match status" value="1"/>
</dbReference>
<evidence type="ECO:0000256" key="7">
    <source>
        <dbReference type="ARBA" id="ARBA00022692"/>
    </source>
</evidence>
<keyword evidence="9 13" id="KW-0653">Protein transport</keyword>
<keyword evidence="5 13" id="KW-0813">Transport</keyword>
<feature type="transmembrane region" description="Helical" evidence="13">
    <location>
        <begin position="402"/>
        <end position="420"/>
    </location>
</feature>
<organism evidence="14 15">
    <name type="scientific">Clostridium novyi A str. 4570</name>
    <dbReference type="NCBI Taxonomy" id="1444290"/>
    <lineage>
        <taxon>Bacteria</taxon>
        <taxon>Bacillati</taxon>
        <taxon>Bacillota</taxon>
        <taxon>Clostridia</taxon>
        <taxon>Eubacteriales</taxon>
        <taxon>Clostridiaceae</taxon>
        <taxon>Clostridium</taxon>
    </lineage>
</organism>
<evidence type="ECO:0000256" key="10">
    <source>
        <dbReference type="ARBA" id="ARBA00022989"/>
    </source>
</evidence>
<evidence type="ECO:0000256" key="1">
    <source>
        <dbReference type="ARBA" id="ARBA00004651"/>
    </source>
</evidence>
<keyword evidence="10 13" id="KW-1133">Transmembrane helix</keyword>
<accession>A0AA88ZSZ3</accession>
<keyword evidence="14" id="KW-0966">Cell projection</keyword>
<dbReference type="InterPro" id="IPR002010">
    <property type="entry name" value="T3SS_IM_R"/>
</dbReference>
<protein>
    <recommendedName>
        <fullName evidence="4 13">Flagellar biosynthetic protein FlhB</fullName>
    </recommendedName>
</protein>
<comment type="caution">
    <text evidence="14">The sequence shown here is derived from an EMBL/GenBank/DDBJ whole genome shotgun (WGS) entry which is preliminary data.</text>
</comment>
<dbReference type="Pfam" id="PF01311">
    <property type="entry name" value="Bac_export_1"/>
    <property type="match status" value="1"/>
</dbReference>
<name>A0AA88ZSZ3_CLONO</name>
<comment type="similarity">
    <text evidence="2">Belongs to the FliR/MopE/SpaR family.</text>
</comment>
<comment type="similarity">
    <text evidence="3 13">Belongs to the type III secretion exporter family.</text>
</comment>
<feature type="transmembrane region" description="Helical" evidence="13">
    <location>
        <begin position="341"/>
        <end position="366"/>
    </location>
</feature>
<dbReference type="PRINTS" id="PR00950">
    <property type="entry name" value="TYPE3IMSPROT"/>
</dbReference>
<feature type="transmembrane region" description="Helical" evidence="13">
    <location>
        <begin position="63"/>
        <end position="83"/>
    </location>
</feature>
<dbReference type="GO" id="GO:0044780">
    <property type="term" value="P:bacterial-type flagellum assembly"/>
    <property type="evidence" value="ECO:0007669"/>
    <property type="project" value="InterPro"/>
</dbReference>
<evidence type="ECO:0000256" key="13">
    <source>
        <dbReference type="RuleBase" id="RU364091"/>
    </source>
</evidence>
<dbReference type="RefSeq" id="WP_039247713.1">
    <property type="nucleotide sequence ID" value="NZ_JDRX01000001.1"/>
</dbReference>
<evidence type="ECO:0000256" key="9">
    <source>
        <dbReference type="ARBA" id="ARBA00022927"/>
    </source>
</evidence>
<feature type="transmembrane region" description="Helical" evidence="13">
    <location>
        <begin position="220"/>
        <end position="240"/>
    </location>
</feature>
<feature type="transmembrane region" description="Helical" evidence="13">
    <location>
        <begin position="289"/>
        <end position="310"/>
    </location>
</feature>
<dbReference type="Pfam" id="PF01312">
    <property type="entry name" value="Bac_export_2"/>
    <property type="match status" value="1"/>
</dbReference>
<dbReference type="Gene3D" id="3.40.1690.10">
    <property type="entry name" value="secretion proteins EscU"/>
    <property type="match status" value="1"/>
</dbReference>
<dbReference type="PANTHER" id="PTHR30531:SF12">
    <property type="entry name" value="FLAGELLAR BIOSYNTHETIC PROTEIN FLHB"/>
    <property type="match status" value="1"/>
</dbReference>
<dbReference type="NCBIfam" id="TIGR00328">
    <property type="entry name" value="flhB"/>
    <property type="match status" value="1"/>
</dbReference>
<keyword evidence="12 13" id="KW-1006">Bacterial flagellum protein export</keyword>
<feature type="transmembrane region" description="Helical" evidence="13">
    <location>
        <begin position="125"/>
        <end position="147"/>
    </location>
</feature>
<keyword evidence="14" id="KW-0282">Flagellum</keyword>
<feature type="transmembrane region" description="Helical" evidence="13">
    <location>
        <begin position="35"/>
        <end position="57"/>
    </location>
</feature>
<dbReference type="EMBL" id="JDRX01000001">
    <property type="protein sequence ID" value="KGN03400.1"/>
    <property type="molecule type" value="Genomic_DNA"/>
</dbReference>
<dbReference type="SUPFAM" id="SSF160544">
    <property type="entry name" value="EscU C-terminal domain-like"/>
    <property type="match status" value="1"/>
</dbReference>
<keyword evidence="8 13" id="KW-1005">Bacterial flagellum biogenesis</keyword>
<evidence type="ECO:0000313" key="14">
    <source>
        <dbReference type="EMBL" id="KGN03400.1"/>
    </source>
</evidence>
<evidence type="ECO:0000313" key="15">
    <source>
        <dbReference type="Proteomes" id="UP000030016"/>
    </source>
</evidence>
<dbReference type="Gene3D" id="6.10.250.2080">
    <property type="match status" value="1"/>
</dbReference>
<keyword evidence="6 13" id="KW-1003">Cell membrane</keyword>
<evidence type="ECO:0000256" key="4">
    <source>
        <dbReference type="ARBA" id="ARBA00021622"/>
    </source>
</evidence>
<evidence type="ECO:0000256" key="8">
    <source>
        <dbReference type="ARBA" id="ARBA00022795"/>
    </source>
</evidence>
<dbReference type="FunFam" id="3.40.1690.10:FF:000001">
    <property type="entry name" value="Flagellar biosynthetic protein FlhB"/>
    <property type="match status" value="1"/>
</dbReference>
<proteinExistence type="inferred from homology"/>
<evidence type="ECO:0000256" key="5">
    <source>
        <dbReference type="ARBA" id="ARBA00022448"/>
    </source>
</evidence>
<reference evidence="14 15" key="1">
    <citation type="submission" date="2014-01" db="EMBL/GenBank/DDBJ databases">
        <title>Plasmidome dynamics in the species complex Clostridium novyi sensu lato converts strains of independent lineages into distinctly different pathogens.</title>
        <authorList>
            <person name="Skarin H."/>
            <person name="Segerman B."/>
        </authorList>
    </citation>
    <scope>NUCLEOTIDE SEQUENCE [LARGE SCALE GENOMIC DNA]</scope>
    <source>
        <strain evidence="14 15">4570</strain>
    </source>
</reference>
<dbReference type="InterPro" id="IPR006135">
    <property type="entry name" value="T3SS_substrate_exporter"/>
</dbReference>
<feature type="transmembrane region" description="Helical" evidence="13">
    <location>
        <begin position="6"/>
        <end position="28"/>
    </location>
</feature>
<keyword evidence="7 13" id="KW-0812">Transmembrane</keyword>
<evidence type="ECO:0000256" key="11">
    <source>
        <dbReference type="ARBA" id="ARBA00023136"/>
    </source>
</evidence>
<dbReference type="InterPro" id="IPR006136">
    <property type="entry name" value="FlhB"/>
</dbReference>
<evidence type="ECO:0000256" key="3">
    <source>
        <dbReference type="ARBA" id="ARBA00010690"/>
    </source>
</evidence>
<evidence type="ECO:0000256" key="12">
    <source>
        <dbReference type="ARBA" id="ARBA00023225"/>
    </source>
</evidence>
<dbReference type="GO" id="GO:0009306">
    <property type="term" value="P:protein secretion"/>
    <property type="evidence" value="ECO:0007669"/>
    <property type="project" value="InterPro"/>
</dbReference>
<dbReference type="GO" id="GO:0006605">
    <property type="term" value="P:protein targeting"/>
    <property type="evidence" value="ECO:0007669"/>
    <property type="project" value="InterPro"/>
</dbReference>
<evidence type="ECO:0000256" key="2">
    <source>
        <dbReference type="ARBA" id="ARBA00009772"/>
    </source>
</evidence>
<comment type="function">
    <text evidence="13">Required for formation of the rod structure in the basal body of the flagellar apparatus. Together with FliI and FliH, may constitute the export apparatus of flagellin.</text>
</comment>
<dbReference type="Proteomes" id="UP000030016">
    <property type="component" value="Unassembled WGS sequence"/>
</dbReference>
<dbReference type="GO" id="GO:0005886">
    <property type="term" value="C:plasma membrane"/>
    <property type="evidence" value="ECO:0007669"/>
    <property type="project" value="UniProtKB-SubCell"/>
</dbReference>
<comment type="caution">
    <text evidence="13">Lacks conserved residue(s) required for the propagation of feature annotation.</text>
</comment>
<dbReference type="AlphaFoldDB" id="A0AA88ZSZ3"/>
<sequence length="610" mass="68694">MINVAYFLGVFLVSLRMFSFVEVVPVFFPKGTPNIVKIMFSVILGFMLITGIDYSYVNNINGNFQFILYCLIEISTGLTFGFITNMCFSCIRYAGSFMDLQVGFAMMSMFDPTSNSNVTLIERMLYWFSLVVFIIVDGPNMIIKILIESFNVIHIGKFILNQNSAMHVIDVFTRYFQLGIRIAIPIVLIIILTDLTMGLVAKTVPQLNVMILGMPVKIVLGLGVLALSLPVILNIIGSAFDSIPSSIRELYKVFPLIFVFASDDKTEEATPHKLSEARKKGQVAKSKEVNSAIILLTSTIILLTLGEYIANSFKKNIIEFLCNYLNMTLNESSLQSIIVTILWRFAVVFLPVVLPLMIMGIGANLIQTGYINSKEPLKPQLSKINPINGFKKIFSMRTVMELIKDIAVISVVGYVGYGFIKSNFNKVLAMTSLKFPVIVTSFLKLITNIFFRVSLIMIAIALIDFIYQKLQFKKDMKMTKQEIKEEFKQMEGDPQIKGKIKQKQREMAMGRMMQSVPDASVVITNPTHIAVALKYEDGKDNAPTLVAKGSDYIAIKIKEIAKENEIPIIENKPLARLIFKEVEIESEIPSEMYQAVAEILALVYKLKRRK</sequence>
<gene>
    <name evidence="13" type="primary">flhB</name>
    <name evidence="14" type="ORF">Z969_00060</name>
</gene>
<comment type="subcellular location">
    <subcellularLocation>
        <location evidence="1">Cell membrane</location>
        <topology evidence="1">Multi-pass membrane protein</topology>
    </subcellularLocation>
</comment>
<feature type="transmembrane region" description="Helical" evidence="13">
    <location>
        <begin position="449"/>
        <end position="467"/>
    </location>
</feature>
<evidence type="ECO:0000256" key="6">
    <source>
        <dbReference type="ARBA" id="ARBA00022475"/>
    </source>
</evidence>
<feature type="transmembrane region" description="Helical" evidence="13">
    <location>
        <begin position="182"/>
        <end position="200"/>
    </location>
</feature>
<keyword evidence="11 13" id="KW-0472">Membrane</keyword>
<keyword evidence="14" id="KW-0969">Cilium</keyword>
<dbReference type="InterPro" id="IPR029025">
    <property type="entry name" value="T3SS_substrate_exporter_C"/>
</dbReference>